<dbReference type="InterPro" id="IPR041414">
    <property type="entry name" value="Raco-like_middle"/>
</dbReference>
<dbReference type="CDD" id="cd00207">
    <property type="entry name" value="fer2"/>
    <property type="match status" value="1"/>
</dbReference>
<dbReference type="AlphaFoldDB" id="A0A0F9TA55"/>
<protein>
    <recommendedName>
        <fullName evidence="1">2Fe-2S ferredoxin-type domain-containing protein</fullName>
    </recommendedName>
</protein>
<dbReference type="InterPro" id="IPR040506">
    <property type="entry name" value="RACo_linker"/>
</dbReference>
<name>A0A0F9TA55_9ZZZZ</name>
<dbReference type="Gene3D" id="3.30.420.480">
    <property type="entry name" value="Domain of unknown function (DUF4445)"/>
    <property type="match status" value="1"/>
</dbReference>
<dbReference type="InterPro" id="IPR001041">
    <property type="entry name" value="2Fe-2S_ferredoxin-type"/>
</dbReference>
<dbReference type="Gene3D" id="3.10.20.30">
    <property type="match status" value="1"/>
</dbReference>
<reference evidence="2" key="1">
    <citation type="journal article" date="2015" name="Nature">
        <title>Complex archaea that bridge the gap between prokaryotes and eukaryotes.</title>
        <authorList>
            <person name="Spang A."/>
            <person name="Saw J.H."/>
            <person name="Jorgensen S.L."/>
            <person name="Zaremba-Niedzwiedzka K."/>
            <person name="Martijn J."/>
            <person name="Lind A.E."/>
            <person name="van Eijk R."/>
            <person name="Schleper C."/>
            <person name="Guy L."/>
            <person name="Ettema T.J."/>
        </authorList>
    </citation>
    <scope>NUCLEOTIDE SEQUENCE</scope>
</reference>
<dbReference type="PANTHER" id="PTHR42895">
    <property type="entry name" value="IRON-SULFUR CLUSTER-BINDING PROTEIN-RELATED"/>
    <property type="match status" value="1"/>
</dbReference>
<dbReference type="GO" id="GO:0051536">
    <property type="term" value="F:iron-sulfur cluster binding"/>
    <property type="evidence" value="ECO:0007669"/>
    <property type="project" value="InterPro"/>
</dbReference>
<dbReference type="InterPro" id="IPR027980">
    <property type="entry name" value="RACo_C"/>
</dbReference>
<dbReference type="SUPFAM" id="SSF54292">
    <property type="entry name" value="2Fe-2S ferredoxin-like"/>
    <property type="match status" value="1"/>
</dbReference>
<dbReference type="Pfam" id="PF17651">
    <property type="entry name" value="Raco_middle"/>
    <property type="match status" value="1"/>
</dbReference>
<organism evidence="2">
    <name type="scientific">marine sediment metagenome</name>
    <dbReference type="NCBI Taxonomy" id="412755"/>
    <lineage>
        <taxon>unclassified sequences</taxon>
        <taxon>metagenomes</taxon>
        <taxon>ecological metagenomes</taxon>
    </lineage>
</organism>
<sequence length="643" mass="71137">MNTGIKSPQKNNKYKVKFLPFSSTVSVSSGTSILDAARKVDLFLKTTCGGIGTCGDCVVRIKSGTYQSKLSSALSDELVRQGYALACQTEVNDNLTIQLPQFQELSIKSVSESKFFEEHKNSISGIYEINPDVKSISLRVPPPTLEDNYSDLKRLEREFRKKLAIEDLNCEYSVLRKLAHVVREEKGKITIILFKQRQSWTIIDVKEAKAAKNIYGVACDIGTTTVVLYLVELTSGKILSTASSYNQQLKCGEDVISRINYAQKPGRLQELHKLIVMTVNNLIDKATQSAKISTADIYSASISGNTTMIHLFLNLEPRYIREEPYVPTFNQVPIILSRDLGLKMNHEGRVYCGPAVGSYVGSDITAGLLCTPLVRDSKKISLFIDAGTNGELVVGNSDWLMTCACSAGPAFEGSGIKCGMPATEGAIEQLKIKNNGDPEYKVINGSQPKGLCGSGLVDLLAELFIHGYIDRHGKFNVQKAKDRLIEDETGTAFLIEKANNSYWGKDLIITERDISNLIRTKGAVFSACSLLLKNAGLTFDKIDAFYIAGGFGQHLNIENSIRIGLLPDLKRNKFHYIGNSSLLGAYLILLSDKNREMVNEISRKMTYIELNTEPSYMNEYTGALFLPHTKMELFPSVKQILNS</sequence>
<dbReference type="InterPro" id="IPR036010">
    <property type="entry name" value="2Fe-2S_ferredoxin-like_sf"/>
</dbReference>
<gene>
    <name evidence="2" type="ORF">LCGC14_0754160</name>
</gene>
<evidence type="ECO:0000259" key="1">
    <source>
        <dbReference type="PROSITE" id="PS51085"/>
    </source>
</evidence>
<dbReference type="Pfam" id="PF14574">
    <property type="entry name" value="RACo_C_ter"/>
    <property type="match status" value="1"/>
</dbReference>
<dbReference type="PANTHER" id="PTHR42895:SF2">
    <property type="entry name" value="IRON-SULFUR CLUSTER PROTEIN"/>
    <property type="match status" value="1"/>
</dbReference>
<dbReference type="EMBL" id="LAZR01001835">
    <property type="protein sequence ID" value="KKN38373.1"/>
    <property type="molecule type" value="Genomic_DNA"/>
</dbReference>
<evidence type="ECO:0000313" key="2">
    <source>
        <dbReference type="EMBL" id="KKN38373.1"/>
    </source>
</evidence>
<dbReference type="Gene3D" id="3.10.20.880">
    <property type="match status" value="1"/>
</dbReference>
<dbReference type="Pfam" id="PF00111">
    <property type="entry name" value="Fer2"/>
    <property type="match status" value="1"/>
</dbReference>
<accession>A0A0F9TA55</accession>
<dbReference type="Pfam" id="PF17650">
    <property type="entry name" value="RACo_linker"/>
    <property type="match status" value="1"/>
</dbReference>
<proteinExistence type="predicted"/>
<dbReference type="PROSITE" id="PS51085">
    <property type="entry name" value="2FE2S_FER_2"/>
    <property type="match status" value="1"/>
</dbReference>
<feature type="domain" description="2Fe-2S ferredoxin-type" evidence="1">
    <location>
        <begin position="14"/>
        <end position="103"/>
    </location>
</feature>
<dbReference type="InterPro" id="IPR012675">
    <property type="entry name" value="Beta-grasp_dom_sf"/>
</dbReference>
<dbReference type="InterPro" id="IPR052911">
    <property type="entry name" value="Corrinoid_activation_enz"/>
</dbReference>
<comment type="caution">
    <text evidence="2">The sequence shown here is derived from an EMBL/GenBank/DDBJ whole genome shotgun (WGS) entry which is preliminary data.</text>
</comment>
<dbReference type="InterPro" id="IPR042259">
    <property type="entry name" value="Raco-like_middle_sf"/>
</dbReference>